<name>A0ABR0KHP0_9EURO</name>
<feature type="domain" description="Trichothecene 3-O-acetyltransferase-like N-terminal" evidence="4">
    <location>
        <begin position="59"/>
        <end position="208"/>
    </location>
</feature>
<dbReference type="Pfam" id="PF22664">
    <property type="entry name" value="TRI-like_N"/>
    <property type="match status" value="1"/>
</dbReference>
<dbReference type="InterPro" id="IPR023213">
    <property type="entry name" value="CAT-like_dom_sf"/>
</dbReference>
<dbReference type="EMBL" id="JAVRRG010000021">
    <property type="protein sequence ID" value="KAK5096747.1"/>
    <property type="molecule type" value="Genomic_DNA"/>
</dbReference>
<organism evidence="5 6">
    <name type="scientific">Lithohypha guttulata</name>
    <dbReference type="NCBI Taxonomy" id="1690604"/>
    <lineage>
        <taxon>Eukaryota</taxon>
        <taxon>Fungi</taxon>
        <taxon>Dikarya</taxon>
        <taxon>Ascomycota</taxon>
        <taxon>Pezizomycotina</taxon>
        <taxon>Eurotiomycetes</taxon>
        <taxon>Chaetothyriomycetidae</taxon>
        <taxon>Chaetothyriales</taxon>
        <taxon>Trichomeriaceae</taxon>
        <taxon>Lithohypha</taxon>
    </lineage>
</organism>
<keyword evidence="6" id="KW-1185">Reference proteome</keyword>
<dbReference type="Proteomes" id="UP001345013">
    <property type="component" value="Unassembled WGS sequence"/>
</dbReference>
<feature type="compositionally biased region" description="Polar residues" evidence="3">
    <location>
        <begin position="1"/>
        <end position="17"/>
    </location>
</feature>
<evidence type="ECO:0000256" key="1">
    <source>
        <dbReference type="ARBA" id="ARBA00022679"/>
    </source>
</evidence>
<dbReference type="PANTHER" id="PTHR31896:SF64">
    <property type="entry name" value="TRICHOTHECENE 3-O-ACETYLTRANSFERASE"/>
    <property type="match status" value="1"/>
</dbReference>
<gene>
    <name evidence="5" type="ORF">LTR24_002509</name>
</gene>
<keyword evidence="1" id="KW-0808">Transferase</keyword>
<keyword evidence="2" id="KW-0012">Acyltransferase</keyword>
<dbReference type="PANTHER" id="PTHR31896">
    <property type="entry name" value="FAMILY REGULATORY PROTEIN, PUTATIVE (AFU_ORTHOLOGUE AFUA_3G14730)-RELATED"/>
    <property type="match status" value="1"/>
</dbReference>
<protein>
    <recommendedName>
        <fullName evidence="4">Trichothecene 3-O-acetyltransferase-like N-terminal domain-containing protein</fullName>
    </recommendedName>
</protein>
<evidence type="ECO:0000313" key="5">
    <source>
        <dbReference type="EMBL" id="KAK5096747.1"/>
    </source>
</evidence>
<feature type="region of interest" description="Disordered" evidence="3">
    <location>
        <begin position="1"/>
        <end position="20"/>
    </location>
</feature>
<dbReference type="InterPro" id="IPR051283">
    <property type="entry name" value="Sec_Metabolite_Acyltrans"/>
</dbReference>
<evidence type="ECO:0000256" key="3">
    <source>
        <dbReference type="SAM" id="MobiDB-lite"/>
    </source>
</evidence>
<reference evidence="5 6" key="1">
    <citation type="submission" date="2023-08" db="EMBL/GenBank/DDBJ databases">
        <title>Black Yeasts Isolated from many extreme environments.</title>
        <authorList>
            <person name="Coleine C."/>
            <person name="Stajich J.E."/>
            <person name="Selbmann L."/>
        </authorList>
    </citation>
    <scope>NUCLEOTIDE SEQUENCE [LARGE SCALE GENOMIC DNA]</scope>
    <source>
        <strain evidence="5 6">CCFEE 5885</strain>
    </source>
</reference>
<evidence type="ECO:0000259" key="4">
    <source>
        <dbReference type="Pfam" id="PF22664"/>
    </source>
</evidence>
<proteinExistence type="predicted"/>
<accession>A0ABR0KHP0</accession>
<evidence type="ECO:0000256" key="2">
    <source>
        <dbReference type="ARBA" id="ARBA00023315"/>
    </source>
</evidence>
<dbReference type="Gene3D" id="3.30.559.10">
    <property type="entry name" value="Chloramphenicol acetyltransferase-like domain"/>
    <property type="match status" value="2"/>
</dbReference>
<evidence type="ECO:0000313" key="6">
    <source>
        <dbReference type="Proteomes" id="UP001345013"/>
    </source>
</evidence>
<dbReference type="InterPro" id="IPR054710">
    <property type="entry name" value="Tri101-like_N"/>
</dbReference>
<sequence>MLAQPLQPQEPSRSANHQVFPASHSKDVATELQLARNEPVYADVMGQFLQLFTYNHGVALFELDESVPRETIVKEFEEAAAKILEVVPWLGYRVILDGVCAGSSGRFRSAVWPGDSPTRNFVRFKDCTQLCPSYDELLAAQAPTKMLEGALLCPVPGFPTPYDVAKHGDPPVFLVQVSFVKGGALVNFSNQHNVMDGTALFRVITLLASVMCGEEVPADVIEQANRDPAKVVPLYSPNDVIRDHNWLKATARPLPTMSSPRPAHWRMLRFSRKIAQQVKTIASDPIGYDPAVPFISSEDAVISLYWKCLANFRVKDGVDRTRSSRMLRAIDSRGVLKISHSYMGQLVYYSRTFLTLKELMTLPLSTIACNMRRNLLNDNTEFSVRSYATWLSGVPDKSTLIYCGPADRTIDVSLLRTIAIGRLYSRYRKVSRGSLARKDLGSRYVTS</sequence>
<comment type="caution">
    <text evidence="5">The sequence shown here is derived from an EMBL/GenBank/DDBJ whole genome shotgun (WGS) entry which is preliminary data.</text>
</comment>